<organism evidence="3 4">
    <name type="scientific">Bifidobacterium bohemicum DSM 22767</name>
    <dbReference type="NCBI Taxonomy" id="1437606"/>
    <lineage>
        <taxon>Bacteria</taxon>
        <taxon>Bacillati</taxon>
        <taxon>Actinomycetota</taxon>
        <taxon>Actinomycetes</taxon>
        <taxon>Bifidobacteriales</taxon>
        <taxon>Bifidobacteriaceae</taxon>
        <taxon>Bifidobacterium</taxon>
    </lineage>
</organism>
<dbReference type="EMBL" id="JGYP01000002">
    <property type="protein sequence ID" value="KFI45863.1"/>
    <property type="molecule type" value="Genomic_DNA"/>
</dbReference>
<evidence type="ECO:0000256" key="2">
    <source>
        <dbReference type="SAM" id="Phobius"/>
    </source>
</evidence>
<feature type="compositionally biased region" description="Polar residues" evidence="1">
    <location>
        <begin position="602"/>
        <end position="613"/>
    </location>
</feature>
<dbReference type="Proteomes" id="UP000029096">
    <property type="component" value="Unassembled WGS sequence"/>
</dbReference>
<reference evidence="3 4" key="1">
    <citation type="submission" date="2014-03" db="EMBL/GenBank/DDBJ databases">
        <title>Genomics of Bifidobacteria.</title>
        <authorList>
            <person name="Ventura M."/>
            <person name="Milani C."/>
            <person name="Lugli G.A."/>
        </authorList>
    </citation>
    <scope>NUCLEOTIDE SEQUENCE [LARGE SCALE GENOMIC DNA]</scope>
    <source>
        <strain evidence="3 4">DSM 22767</strain>
    </source>
</reference>
<feature type="compositionally biased region" description="Polar residues" evidence="1">
    <location>
        <begin position="555"/>
        <end position="568"/>
    </location>
</feature>
<sequence>MRPQLGDIAINRYTLVSQLRSAAGIEVWKANDRILARDCQLFVVTDETAFSSVEAIASSLALSRNSRFTRIIQMHYVDRVPVLITQLDGGDTLSSYLSDDSHHTLSHNAMRSIVGECAQAAQTLLEDDLTLNCLNTDVVRITSKGVQIADAPVNALLAQKPQIPQPRKLNAEQTVVRQLSLLLYAMVTGRPSSAINGIDLSAMDERTPEEFLSICGRGLTPSGEIKPTNNGKRSDDNHGQKKMPIISLNEFLALLGDWTPMTDLPAEDLTRPTADGQASIVSAALRTPKPKDVLDFPNALFQNQLQFRALQQSSPGQTEHTTTSGPNKTEASTPDELPAPSGSGTPSAQSRHHKWWNHHRDASPRSEDAPVPGRPFASELPSPDLHDLTAAEVAGAFKPLDPLADNDLFGEFNQVPGSSANETMHFDFSTTMHGAPDVSGGQSHGLEATSRIPLFDSDGEVIEPGQESARALAAEEQAQADAPAAALPPSFIPQQNAHNTAQREESEDDESIADTPILGKLTTKVVAIVIVALLIITAACTAFYALGKSHGTAEYKQTSSNPWPNMNLNDVPFGDQGNGGETAPDQSKNPGNPSSPNSPSGQTASNADGQSGSKGRKRAVSATKNAGRVPAPAIPANTTPFAIDKQEFLENPSGQSGLAYYIHLQQPESAYRFVIHARSSGGKGHLIAGTTKDPTQGQELVEFTFDANGTTDVKFKQQSKTQDYMLWVPMDSLPGNQLYIDKVQLY</sequence>
<name>A0A086ZH63_9BIFI</name>
<feature type="region of interest" description="Disordered" evidence="1">
    <location>
        <begin position="466"/>
        <end position="492"/>
    </location>
</feature>
<feature type="compositionally biased region" description="Polar residues" evidence="1">
    <location>
        <begin position="310"/>
        <end position="332"/>
    </location>
</feature>
<feature type="transmembrane region" description="Helical" evidence="2">
    <location>
        <begin position="525"/>
        <end position="546"/>
    </location>
</feature>
<feature type="region of interest" description="Disordered" evidence="1">
    <location>
        <begin position="310"/>
        <end position="383"/>
    </location>
</feature>
<proteinExistence type="predicted"/>
<feature type="compositionally biased region" description="Basic and acidic residues" evidence="1">
    <location>
        <begin position="358"/>
        <end position="368"/>
    </location>
</feature>
<feature type="region of interest" description="Disordered" evidence="1">
    <location>
        <begin position="554"/>
        <end position="637"/>
    </location>
</feature>
<accession>A0A086ZH63</accession>
<feature type="region of interest" description="Disordered" evidence="1">
    <location>
        <begin position="218"/>
        <end position="240"/>
    </location>
</feature>
<comment type="caution">
    <text evidence="3">The sequence shown here is derived from an EMBL/GenBank/DDBJ whole genome shotgun (WGS) entry which is preliminary data.</text>
</comment>
<evidence type="ECO:0000313" key="3">
    <source>
        <dbReference type="EMBL" id="KFI45863.1"/>
    </source>
</evidence>
<keyword evidence="2" id="KW-0812">Transmembrane</keyword>
<dbReference type="STRING" id="1437606.BBOH_0667"/>
<gene>
    <name evidence="3" type="ORF">BBOH_0667</name>
</gene>
<dbReference type="eggNOG" id="COG0515">
    <property type="taxonomic scope" value="Bacteria"/>
</dbReference>
<dbReference type="OrthoDB" id="3232399at2"/>
<keyword evidence="4" id="KW-1185">Reference proteome</keyword>
<dbReference type="AlphaFoldDB" id="A0A086ZH63"/>
<evidence type="ECO:0000313" key="4">
    <source>
        <dbReference type="Proteomes" id="UP000029096"/>
    </source>
</evidence>
<protein>
    <submittedName>
        <fullName evidence="3">Virulence factor MVIN-like protein</fullName>
    </submittedName>
</protein>
<dbReference type="RefSeq" id="WP_143242491.1">
    <property type="nucleotide sequence ID" value="NZ_JDUS01000019.1"/>
</dbReference>
<feature type="compositionally biased region" description="Low complexity" evidence="1">
    <location>
        <begin position="589"/>
        <end position="601"/>
    </location>
</feature>
<evidence type="ECO:0000256" key="1">
    <source>
        <dbReference type="SAM" id="MobiDB-lite"/>
    </source>
</evidence>
<keyword evidence="2" id="KW-1133">Transmembrane helix</keyword>
<feature type="compositionally biased region" description="Low complexity" evidence="1">
    <location>
        <begin position="466"/>
        <end position="489"/>
    </location>
</feature>
<keyword evidence="2" id="KW-0472">Membrane</keyword>